<name>A0A6P7I9E8_9TELE</name>
<feature type="region of interest" description="Disordered" evidence="1">
    <location>
        <begin position="336"/>
        <end position="357"/>
    </location>
</feature>
<accession>A0A6P7I9E8</accession>
<sequence length="580" mass="66207">MDDYTSKLRENSLNYKNTLNRIIEKYSKLQGNEEEGIEVDLDNVNTKRLQQYITLSRKKLNKLEPKGLTDSREETLMGQAITGDSLQLDFTYQDGRADETSTSQNAGLSRNDMTRLTVSSLDESRRNSPELEFQPEDQDEELQLSLSSHSSSLLELYPSMISRINRAWERQHISTAANSVLKRYRRWRQQSNRSYLSDTFNVSRRHNSSPEKVTSKALSNDISQVERKFVSAETSLPSPLPTVTNLHDWKVQQLFPGKERVSSVRRQQYHPALFKDFRGPFNSSEALLNKTYTTSELGEQASGYTDSLSKPSRESMDSFFRARRFSLSALSGLDKCPVNSSETTAVSERSDIYGSPVRQSPLKAKMLTSFNRSPRAFYRSPREDSLQGYSRGPVQSRSLSTSMSSPQRPLVLLRKFCNQNLPSTQRSPQSTTAAHSRHRLRRHLSFDSALPSNPVAFSPKKVDEDFMRVYHKFACQNKSGPPCRLCAQSSEDSRGHSSSSLAALALSPHRSILRKRHRGTDGESHPHSKRLREEYCMSSPGSKRHGKELLVRLFSPSGLEVHRYNYNTFERFQHSRRGHM</sequence>
<gene>
    <name evidence="3" type="primary">LOC114434459</name>
</gene>
<feature type="region of interest" description="Disordered" evidence="1">
    <location>
        <begin position="381"/>
        <end position="406"/>
    </location>
</feature>
<feature type="compositionally biased region" description="Polar residues" evidence="1">
    <location>
        <begin position="393"/>
        <end position="406"/>
    </location>
</feature>
<feature type="compositionally biased region" description="Acidic residues" evidence="1">
    <location>
        <begin position="133"/>
        <end position="142"/>
    </location>
</feature>
<dbReference type="Proteomes" id="UP000515145">
    <property type="component" value="Chromosome 4"/>
</dbReference>
<feature type="compositionally biased region" description="Polar residues" evidence="1">
    <location>
        <begin position="338"/>
        <end position="347"/>
    </location>
</feature>
<proteinExistence type="predicted"/>
<keyword evidence="2" id="KW-1185">Reference proteome</keyword>
<organism evidence="2 3">
    <name type="scientific">Parambassis ranga</name>
    <name type="common">Indian glassy fish</name>
    <dbReference type="NCBI Taxonomy" id="210632"/>
    <lineage>
        <taxon>Eukaryota</taxon>
        <taxon>Metazoa</taxon>
        <taxon>Chordata</taxon>
        <taxon>Craniata</taxon>
        <taxon>Vertebrata</taxon>
        <taxon>Euteleostomi</taxon>
        <taxon>Actinopterygii</taxon>
        <taxon>Neopterygii</taxon>
        <taxon>Teleostei</taxon>
        <taxon>Neoteleostei</taxon>
        <taxon>Acanthomorphata</taxon>
        <taxon>Ovalentaria</taxon>
        <taxon>Ambassidae</taxon>
        <taxon>Parambassis</taxon>
    </lineage>
</organism>
<protein>
    <submittedName>
        <fullName evidence="3">Uncharacterized protein LOC114434459 isoform X1</fullName>
    </submittedName>
</protein>
<feature type="compositionally biased region" description="Polar residues" evidence="1">
    <location>
        <begin position="421"/>
        <end position="434"/>
    </location>
</feature>
<dbReference type="GeneID" id="114434459"/>
<feature type="region of interest" description="Disordered" evidence="1">
    <location>
        <begin position="119"/>
        <end position="142"/>
    </location>
</feature>
<evidence type="ECO:0000313" key="3">
    <source>
        <dbReference type="RefSeq" id="XP_028259527.1"/>
    </source>
</evidence>
<dbReference type="AlphaFoldDB" id="A0A6P7I9E8"/>
<dbReference type="OrthoDB" id="8957442at2759"/>
<evidence type="ECO:0000313" key="2">
    <source>
        <dbReference type="Proteomes" id="UP000515145"/>
    </source>
</evidence>
<reference evidence="3" key="1">
    <citation type="submission" date="2025-08" db="UniProtKB">
        <authorList>
            <consortium name="RefSeq"/>
        </authorList>
    </citation>
    <scope>IDENTIFICATION</scope>
</reference>
<evidence type="ECO:0000256" key="1">
    <source>
        <dbReference type="SAM" id="MobiDB-lite"/>
    </source>
</evidence>
<dbReference type="InParanoid" id="A0A6P7I9E8"/>
<dbReference type="RefSeq" id="XP_028259527.1">
    <property type="nucleotide sequence ID" value="XM_028403726.1"/>
</dbReference>
<feature type="region of interest" description="Disordered" evidence="1">
    <location>
        <begin position="421"/>
        <end position="440"/>
    </location>
</feature>